<protein>
    <recommendedName>
        <fullName evidence="1">HNH nuclease domain-containing protein</fullName>
    </recommendedName>
</protein>
<sequence>MLSTDPSAFEVFSRWKDAPTNAFGSKNNPGVLPERDKEKYTLIYQELMGAAEAAQANLTKPESVEIKSMNYSPQYGSRGHRPVDVWVSICGAGSEEFARMPQIYAIASERGLEVGFAISINEDDYHDLSVKHRNRTIVPMINRKLPLSNDERTVQLSRDLELDGRWHYNTKARLSDGDEGFDEWSTLEALPALDLGRELSRVVGLFYPVLMGCEPTARDTQVVTAQTELNKITDKVDFDPTDTVDSRNRVLRQIAQRRGQKKFRQALLKAYDGACAISKIEVEAVLEAAHVTPYLGDETNDITNGILLRTDLHTLFDLHLLKIHPETGKVELSPSLASTPYWNYHDKRIFVPTKEAERPSQLALSHRYFATRVGNSEKL</sequence>
<dbReference type="InterPro" id="IPR003615">
    <property type="entry name" value="HNH_nuc"/>
</dbReference>
<reference evidence="2 3" key="1">
    <citation type="submission" date="2017-05" db="EMBL/GenBank/DDBJ databases">
        <authorList>
            <person name="Song R."/>
            <person name="Chenine A.L."/>
            <person name="Ruprecht R.M."/>
        </authorList>
    </citation>
    <scope>NUCLEOTIDE SEQUENCE [LARGE SCALE GENOMIC DNA]</scope>
    <source>
        <strain evidence="2 3">CECT 8663</strain>
    </source>
</reference>
<evidence type="ECO:0000313" key="3">
    <source>
        <dbReference type="Proteomes" id="UP000220836"/>
    </source>
</evidence>
<feature type="domain" description="HNH nuclease" evidence="1">
    <location>
        <begin position="275"/>
        <end position="322"/>
    </location>
</feature>
<name>A0A238KH40_9RHOB</name>
<dbReference type="Proteomes" id="UP000220836">
    <property type="component" value="Unassembled WGS sequence"/>
</dbReference>
<evidence type="ECO:0000313" key="2">
    <source>
        <dbReference type="EMBL" id="SMX42159.1"/>
    </source>
</evidence>
<dbReference type="OrthoDB" id="529575at2"/>
<organism evidence="2 3">
    <name type="scientific">Pelagimonas varians</name>
    <dbReference type="NCBI Taxonomy" id="696760"/>
    <lineage>
        <taxon>Bacteria</taxon>
        <taxon>Pseudomonadati</taxon>
        <taxon>Pseudomonadota</taxon>
        <taxon>Alphaproteobacteria</taxon>
        <taxon>Rhodobacterales</taxon>
        <taxon>Roseobacteraceae</taxon>
        <taxon>Pelagimonas</taxon>
    </lineage>
</organism>
<accession>A0A238KH40</accession>
<gene>
    <name evidence="2" type="ORF">PEV8663_02428</name>
</gene>
<proteinExistence type="predicted"/>
<evidence type="ECO:0000259" key="1">
    <source>
        <dbReference type="Pfam" id="PF13391"/>
    </source>
</evidence>
<dbReference type="RefSeq" id="WP_097804900.1">
    <property type="nucleotide sequence ID" value="NZ_FXYH01000007.1"/>
</dbReference>
<dbReference type="AlphaFoldDB" id="A0A238KH40"/>
<dbReference type="EMBL" id="FXYH01000007">
    <property type="protein sequence ID" value="SMX42159.1"/>
    <property type="molecule type" value="Genomic_DNA"/>
</dbReference>
<dbReference type="Pfam" id="PF13391">
    <property type="entry name" value="HNH_2"/>
    <property type="match status" value="1"/>
</dbReference>
<keyword evidence="3" id="KW-1185">Reference proteome</keyword>